<gene>
    <name evidence="9" type="ORF">P409_17345</name>
</gene>
<comment type="similarity">
    <text evidence="2">Belongs to the AzlC family.</text>
</comment>
<feature type="transmembrane region" description="Helical" evidence="8">
    <location>
        <begin position="66"/>
        <end position="86"/>
    </location>
</feature>
<dbReference type="Proteomes" id="UP000029995">
    <property type="component" value="Unassembled WGS sequence"/>
</dbReference>
<keyword evidence="4" id="KW-1003">Cell membrane</keyword>
<keyword evidence="7 8" id="KW-0472">Membrane</keyword>
<evidence type="ECO:0000256" key="3">
    <source>
        <dbReference type="ARBA" id="ARBA00022448"/>
    </source>
</evidence>
<evidence type="ECO:0000256" key="6">
    <source>
        <dbReference type="ARBA" id="ARBA00022989"/>
    </source>
</evidence>
<name>A0A0A0D4X8_9PROT</name>
<feature type="transmembrane region" description="Helical" evidence="8">
    <location>
        <begin position="130"/>
        <end position="157"/>
    </location>
</feature>
<organism evidence="9 10">
    <name type="scientific">Inquilinus limosus MP06</name>
    <dbReference type="NCBI Taxonomy" id="1398085"/>
    <lineage>
        <taxon>Bacteria</taxon>
        <taxon>Pseudomonadati</taxon>
        <taxon>Pseudomonadota</taxon>
        <taxon>Alphaproteobacteria</taxon>
        <taxon>Rhodospirillales</taxon>
        <taxon>Rhodospirillaceae</taxon>
        <taxon>Inquilinus</taxon>
    </lineage>
</organism>
<evidence type="ECO:0000256" key="7">
    <source>
        <dbReference type="ARBA" id="ARBA00023136"/>
    </source>
</evidence>
<feature type="transmembrane region" description="Helical" evidence="8">
    <location>
        <begin position="16"/>
        <end position="35"/>
    </location>
</feature>
<dbReference type="RefSeq" id="WP_034840134.1">
    <property type="nucleotide sequence ID" value="NZ_JANX01000217.1"/>
</dbReference>
<dbReference type="PANTHER" id="PTHR34979">
    <property type="entry name" value="INNER MEMBRANE PROTEIN YGAZ"/>
    <property type="match status" value="1"/>
</dbReference>
<dbReference type="Pfam" id="PF03591">
    <property type="entry name" value="AzlC"/>
    <property type="match status" value="1"/>
</dbReference>
<keyword evidence="6 8" id="KW-1133">Transmembrane helix</keyword>
<evidence type="ECO:0000256" key="8">
    <source>
        <dbReference type="SAM" id="Phobius"/>
    </source>
</evidence>
<sequence>MTRDLRRDALDGIRDILPPAIAAIPIGLLCGALGAAKGLSPAEMALMCALVFAGGAQFAAIDLWSWPVPVATLVVSTLLINSRHILMSLSLARRTGHFTWTQRLLGYAVMADENWAMAERRAAGRELTPAYFLGMGAFFYLNWLVWGTLGAVIGAAIGDPARIGADFAFTALFIGLVVGFWRGHRSTFTIAASLVTAALVYRFAGPPWHVAAGALAGIAAAWLAAEPEEAVA</sequence>
<comment type="caution">
    <text evidence="9">The sequence shown here is derived from an EMBL/GenBank/DDBJ whole genome shotgun (WGS) entry which is preliminary data.</text>
</comment>
<protein>
    <submittedName>
        <fullName evidence="9">Branched-chain amino acid ABC transporter permease</fullName>
    </submittedName>
</protein>
<evidence type="ECO:0000256" key="2">
    <source>
        <dbReference type="ARBA" id="ARBA00010735"/>
    </source>
</evidence>
<keyword evidence="5 8" id="KW-0812">Transmembrane</keyword>
<evidence type="ECO:0000313" key="9">
    <source>
        <dbReference type="EMBL" id="KGM33164.1"/>
    </source>
</evidence>
<feature type="transmembrane region" description="Helical" evidence="8">
    <location>
        <begin position="163"/>
        <end position="181"/>
    </location>
</feature>
<proteinExistence type="inferred from homology"/>
<dbReference type="GO" id="GO:0005886">
    <property type="term" value="C:plasma membrane"/>
    <property type="evidence" value="ECO:0007669"/>
    <property type="project" value="UniProtKB-SubCell"/>
</dbReference>
<comment type="subcellular location">
    <subcellularLocation>
        <location evidence="1">Cell membrane</location>
        <topology evidence="1">Multi-pass membrane protein</topology>
    </subcellularLocation>
</comment>
<dbReference type="GO" id="GO:1903785">
    <property type="term" value="P:L-valine transmembrane transport"/>
    <property type="evidence" value="ECO:0007669"/>
    <property type="project" value="TreeGrafter"/>
</dbReference>
<evidence type="ECO:0000256" key="1">
    <source>
        <dbReference type="ARBA" id="ARBA00004651"/>
    </source>
</evidence>
<dbReference type="PANTHER" id="PTHR34979:SF1">
    <property type="entry name" value="INNER MEMBRANE PROTEIN YGAZ"/>
    <property type="match status" value="1"/>
</dbReference>
<dbReference type="EMBL" id="JANX01000217">
    <property type="protein sequence ID" value="KGM33164.1"/>
    <property type="molecule type" value="Genomic_DNA"/>
</dbReference>
<accession>A0A0A0D4X8</accession>
<evidence type="ECO:0000313" key="10">
    <source>
        <dbReference type="Proteomes" id="UP000029995"/>
    </source>
</evidence>
<dbReference type="OrthoDB" id="9803444at2"/>
<feature type="transmembrane region" description="Helical" evidence="8">
    <location>
        <begin position="210"/>
        <end position="225"/>
    </location>
</feature>
<keyword evidence="3" id="KW-0813">Transport</keyword>
<evidence type="ECO:0000256" key="4">
    <source>
        <dbReference type="ARBA" id="ARBA00022475"/>
    </source>
</evidence>
<dbReference type="InterPro" id="IPR011606">
    <property type="entry name" value="Brnchd-chn_aa_trnsp_permease"/>
</dbReference>
<reference evidence="9 10" key="1">
    <citation type="submission" date="2014-01" db="EMBL/GenBank/DDBJ databases">
        <title>Genome sequence determination for a cystic fibrosis isolate, Inquilinus limosus.</title>
        <authorList>
            <person name="Pino M."/>
            <person name="Di Conza J."/>
            <person name="Gutkind G."/>
        </authorList>
    </citation>
    <scope>NUCLEOTIDE SEQUENCE [LARGE SCALE GENOMIC DNA]</scope>
    <source>
        <strain evidence="9 10">MP06</strain>
    </source>
</reference>
<evidence type="ECO:0000256" key="5">
    <source>
        <dbReference type="ARBA" id="ARBA00022692"/>
    </source>
</evidence>
<dbReference type="AlphaFoldDB" id="A0A0A0D4X8"/>